<reference evidence="2" key="1">
    <citation type="submission" date="2019-09" db="EMBL/GenBank/DDBJ databases">
        <title>Antimicrobial potential of Antarctic Bacteria.</title>
        <authorList>
            <person name="Benaud N."/>
            <person name="Edwards R.J."/>
            <person name="Ferrari B.C."/>
        </authorList>
    </citation>
    <scope>NUCLEOTIDE SEQUENCE [LARGE SCALE GENOMIC DNA]</scope>
    <source>
        <strain evidence="2">INR9</strain>
    </source>
</reference>
<gene>
    <name evidence="1" type="ORF">F1C12_02010</name>
</gene>
<dbReference type="RefSeq" id="WP_185277207.1">
    <property type="nucleotide sequence ID" value="NZ_CP043641.1"/>
</dbReference>
<dbReference type="EMBL" id="CP043641">
    <property type="protein sequence ID" value="QNE34038.1"/>
    <property type="molecule type" value="Genomic_DNA"/>
</dbReference>
<evidence type="ECO:0000313" key="2">
    <source>
        <dbReference type="Proteomes" id="UP000515511"/>
    </source>
</evidence>
<sequence>MLVGAALAACTATQPRPSARSTISTAAWPTAQIYHTGRTSPTLLVPAGARSLHIDFSCTYGLYSVVPSADMDRRHGTCGGAQAFDFDIHTIAEGTRLIIDLVVPDGTRLAATMNFSTASFRPDPVTAKQCAALSKIQEAYWNADQGHDHGDVSDAQWVEQTAAAKADVAALAADAKREPSSAGLLGTVIPSLADWLTGAGDHPGAILHAPAGDFTAADSLAGQICTANGTSLVIDSKYGG</sequence>
<protein>
    <submittedName>
        <fullName evidence="1">Uncharacterized protein</fullName>
    </submittedName>
</protein>
<dbReference type="AlphaFoldDB" id="A0A7G6Y6C3"/>
<proteinExistence type="predicted"/>
<dbReference type="KEGG" id="lse:F1C12_02010"/>
<evidence type="ECO:0000313" key="1">
    <source>
        <dbReference type="EMBL" id="QNE34038.1"/>
    </source>
</evidence>
<dbReference type="Proteomes" id="UP000515511">
    <property type="component" value="Chromosome"/>
</dbReference>
<accession>A0A7G6Y6C3</accession>
<name>A0A7G6Y6C3_9MICO</name>
<organism evidence="1 2">
    <name type="scientific">Leifsonia shinshuensis</name>
    <dbReference type="NCBI Taxonomy" id="150026"/>
    <lineage>
        <taxon>Bacteria</taxon>
        <taxon>Bacillati</taxon>
        <taxon>Actinomycetota</taxon>
        <taxon>Actinomycetes</taxon>
        <taxon>Micrococcales</taxon>
        <taxon>Microbacteriaceae</taxon>
        <taxon>Leifsonia</taxon>
    </lineage>
</organism>